<dbReference type="GO" id="GO:0005524">
    <property type="term" value="F:ATP binding"/>
    <property type="evidence" value="ECO:0007669"/>
    <property type="project" value="UniProtKB-KW"/>
</dbReference>
<dbReference type="GO" id="GO:0008976">
    <property type="term" value="F:polyphosphate kinase activity"/>
    <property type="evidence" value="ECO:0007669"/>
    <property type="project" value="UniProtKB-EC"/>
</dbReference>
<keyword evidence="2 6" id="KW-0808">Transferase</keyword>
<keyword evidence="12" id="KW-1185">Reference proteome</keyword>
<dbReference type="InterPro" id="IPR041108">
    <property type="entry name" value="PP_kinase_C_1"/>
</dbReference>
<dbReference type="SUPFAM" id="SSF56024">
    <property type="entry name" value="Phospholipase D/nuclease"/>
    <property type="match status" value="2"/>
</dbReference>
<dbReference type="PIRSF" id="PIRSF015589">
    <property type="entry name" value="PP_kinase"/>
    <property type="match status" value="1"/>
</dbReference>
<dbReference type="InterPro" id="IPR003414">
    <property type="entry name" value="PP_kinase"/>
</dbReference>
<reference evidence="11" key="1">
    <citation type="submission" date="2022-04" db="EMBL/GenBank/DDBJ databases">
        <title>Complete genome sequences of Ezakiella coagulans and Fenollaria massiliensis.</title>
        <authorList>
            <person name="France M.T."/>
            <person name="Clifford J."/>
            <person name="Narina S."/>
            <person name="Rutt L."/>
            <person name="Ravel J."/>
        </authorList>
    </citation>
    <scope>NUCLEOTIDE SEQUENCE</scope>
    <source>
        <strain evidence="11">C0061C2</strain>
    </source>
</reference>
<evidence type="ECO:0000256" key="4">
    <source>
        <dbReference type="ARBA" id="ARBA00022777"/>
    </source>
</evidence>
<dbReference type="Pfam" id="PF02503">
    <property type="entry name" value="PP_kinase"/>
    <property type="match status" value="1"/>
</dbReference>
<dbReference type="InterPro" id="IPR024953">
    <property type="entry name" value="PP_kinase_middle"/>
</dbReference>
<dbReference type="Pfam" id="PF13090">
    <property type="entry name" value="PP_kinase_C"/>
    <property type="match status" value="1"/>
</dbReference>
<evidence type="ECO:0000313" key="12">
    <source>
        <dbReference type="Proteomes" id="UP000831151"/>
    </source>
</evidence>
<dbReference type="InterPro" id="IPR025198">
    <property type="entry name" value="PPK_N_dom"/>
</dbReference>
<evidence type="ECO:0000256" key="2">
    <source>
        <dbReference type="ARBA" id="ARBA00022679"/>
    </source>
</evidence>
<dbReference type="GO" id="GO:0009358">
    <property type="term" value="C:polyphosphate kinase complex"/>
    <property type="evidence" value="ECO:0007669"/>
    <property type="project" value="InterPro"/>
</dbReference>
<feature type="domain" description="Polyphosphate kinase C-terminal" evidence="9">
    <location>
        <begin position="500"/>
        <end position="661"/>
    </location>
</feature>
<feature type="domain" description="Polyphosphate kinase middle" evidence="7">
    <location>
        <begin position="121"/>
        <end position="296"/>
    </location>
</feature>
<evidence type="ECO:0000256" key="6">
    <source>
        <dbReference type="RuleBase" id="RU003800"/>
    </source>
</evidence>
<dbReference type="Pfam" id="PF17941">
    <property type="entry name" value="PP_kinase_C_1"/>
    <property type="match status" value="1"/>
</dbReference>
<comment type="similarity">
    <text evidence="6">Belongs to the polyphosphate kinase 1 (PPK1) family.</text>
</comment>
<dbReference type="PANTHER" id="PTHR30218:SF0">
    <property type="entry name" value="POLYPHOSPHATE KINASE"/>
    <property type="match status" value="1"/>
</dbReference>
<dbReference type="EMBL" id="CP096649">
    <property type="protein sequence ID" value="UQK59430.1"/>
    <property type="molecule type" value="Genomic_DNA"/>
</dbReference>
<comment type="catalytic activity">
    <reaction evidence="6">
        <text>[phosphate](n) + ATP = [phosphate](n+1) + ADP</text>
        <dbReference type="Rhea" id="RHEA:19573"/>
        <dbReference type="Rhea" id="RHEA-COMP:9859"/>
        <dbReference type="Rhea" id="RHEA-COMP:14280"/>
        <dbReference type="ChEBI" id="CHEBI:16838"/>
        <dbReference type="ChEBI" id="CHEBI:30616"/>
        <dbReference type="ChEBI" id="CHEBI:456216"/>
        <dbReference type="EC" id="2.7.4.1"/>
    </reaction>
</comment>
<dbReference type="RefSeq" id="WP_249242874.1">
    <property type="nucleotide sequence ID" value="NZ_CP096649.1"/>
</dbReference>
<evidence type="ECO:0000259" key="7">
    <source>
        <dbReference type="Pfam" id="PF02503"/>
    </source>
</evidence>
<evidence type="ECO:0000313" key="11">
    <source>
        <dbReference type="EMBL" id="UQK59430.1"/>
    </source>
</evidence>
<keyword evidence="5" id="KW-0067">ATP-binding</keyword>
<evidence type="ECO:0000259" key="9">
    <source>
        <dbReference type="Pfam" id="PF13090"/>
    </source>
</evidence>
<dbReference type="SUPFAM" id="SSF140356">
    <property type="entry name" value="PPK N-terminal domain-like"/>
    <property type="match status" value="1"/>
</dbReference>
<dbReference type="PANTHER" id="PTHR30218">
    <property type="entry name" value="POLYPHOSPHATE KINASE"/>
    <property type="match status" value="1"/>
</dbReference>
<organism evidence="11 12">
    <name type="scientific">Fenollaria massiliensis</name>
    <dbReference type="NCBI Taxonomy" id="938288"/>
    <lineage>
        <taxon>Bacteria</taxon>
        <taxon>Bacillati</taxon>
        <taxon>Bacillota</taxon>
        <taxon>Clostridia</taxon>
        <taxon>Eubacteriales</taxon>
        <taxon>Fenollaria</taxon>
    </lineage>
</organism>
<protein>
    <recommendedName>
        <fullName evidence="6">Polyphosphate kinase</fullName>
        <ecNumber evidence="6">2.7.4.1</ecNumber>
    </recommendedName>
</protein>
<accession>A0A9E7DK35</accession>
<dbReference type="Gene3D" id="1.20.58.310">
    <property type="entry name" value="Polyphosphate kinase N-terminal domain"/>
    <property type="match status" value="1"/>
</dbReference>
<name>A0A9E7DK35_9FIRM</name>
<comment type="function">
    <text evidence="6">Catalyzes the reversible transfer of the terminal phosphate of ATP to form a long-chain polyphosphate (polyP).</text>
</comment>
<dbReference type="EC" id="2.7.4.1" evidence="6"/>
<dbReference type="Proteomes" id="UP000831151">
    <property type="component" value="Chromosome"/>
</dbReference>
<proteinExistence type="inferred from homology"/>
<keyword evidence="4 11" id="KW-0418">Kinase</keyword>
<dbReference type="InterPro" id="IPR036832">
    <property type="entry name" value="PPK_N_dom_sf"/>
</dbReference>
<keyword evidence="1 6" id="KW-0597">Phosphoprotein</keyword>
<feature type="domain" description="Polyphosphate kinase N-terminal" evidence="8">
    <location>
        <begin position="6"/>
        <end position="109"/>
    </location>
</feature>
<dbReference type="AlphaFoldDB" id="A0A9E7DK35"/>
<dbReference type="Pfam" id="PF13089">
    <property type="entry name" value="PP_kinase_N"/>
    <property type="match status" value="1"/>
</dbReference>
<feature type="domain" description="Polyphosphate kinase C-terminal" evidence="10">
    <location>
        <begin position="328"/>
        <end position="489"/>
    </location>
</feature>
<evidence type="ECO:0000256" key="1">
    <source>
        <dbReference type="ARBA" id="ARBA00022553"/>
    </source>
</evidence>
<evidence type="ECO:0000256" key="3">
    <source>
        <dbReference type="ARBA" id="ARBA00022741"/>
    </source>
</evidence>
<dbReference type="Gene3D" id="3.30.870.10">
    <property type="entry name" value="Endonuclease Chain A"/>
    <property type="match status" value="2"/>
</dbReference>
<dbReference type="InterPro" id="IPR025200">
    <property type="entry name" value="PPK_C_dom2"/>
</dbReference>
<evidence type="ECO:0000259" key="10">
    <source>
        <dbReference type="Pfam" id="PF17941"/>
    </source>
</evidence>
<evidence type="ECO:0000256" key="5">
    <source>
        <dbReference type="ARBA" id="ARBA00022840"/>
    </source>
</evidence>
<dbReference type="NCBIfam" id="TIGR03705">
    <property type="entry name" value="poly_P_kin"/>
    <property type="match status" value="1"/>
</dbReference>
<dbReference type="KEGG" id="fms:M1R53_01885"/>
<dbReference type="SUPFAM" id="SSF143724">
    <property type="entry name" value="PHP14-like"/>
    <property type="match status" value="1"/>
</dbReference>
<gene>
    <name evidence="11" type="primary">ppk1</name>
    <name evidence="11" type="ORF">M1R53_01885</name>
</gene>
<dbReference type="Gene3D" id="3.30.1840.10">
    <property type="entry name" value="Polyphosphate kinase middle domain"/>
    <property type="match status" value="1"/>
</dbReference>
<dbReference type="GO" id="GO:0006799">
    <property type="term" value="P:polyphosphate biosynthetic process"/>
    <property type="evidence" value="ECO:0007669"/>
    <property type="project" value="InterPro"/>
</dbReference>
<dbReference type="InterPro" id="IPR036830">
    <property type="entry name" value="PP_kinase_middle_dom_sf"/>
</dbReference>
<comment type="PTM">
    <text evidence="6">An intermediate of this reaction is the autophosphorylated ppk in which a phosphate is covalently linked to a histidine residue through a N-P bond.</text>
</comment>
<sequence>MEEFMQNRELSWLKFNQRVLEEASDESVPPLERFKFISIFTSNLDEFFMVRVGSLFDLMKSKKEFIDKKSGMTAKEQLDAIYKTMPYYYEMRDKIYKDVIKELDKYNMHNKNMKSLNDEELSYVKSFYLSKIEPLISAQIVDAAHPLPFLENKKLYIVTEMWDAEGNIAHGLVAISDIFERYLSLPGDEFNYIRVEKVIEHYVPTMFLGYTIKEQSLVAVTRNFDFETNTEIEEEIADYKDFMKKVIKKRTRQEVLRLEISNTKSKSITDFLKAELGITDEMILVTKSPINMKYVYGLEDIIPSSVIKKVSYEDFTPFKKYSLERGSIIKRIEEKDLLLSYPYDDIDTFLDLIKEAAESDKTISIKITIYRLAKHSKLVEYLKKACDNGIEVTALMELKARFDEENNINYSEELFKAGCNIMYGFEEYKTHSKLCLITYKDDRENIKHITQIGTGNYNENTSKIYTDFSLMTSNEEIGLDANDFFRNMSLAKLNGKYLHLLQSPSTLKARLLKEMDKEIAKGKDGYIRCKMNSLTDYEFLEKFAEASQNSATVDLIIRGICCIVPNVTGYTDNVHVSSIVGRFLEHSRVYQFGRGSDMRIYISSADLMTRNTEKRVEIACPVHDEEARARLVSYLDTQLKDNIKRRILVNSGDYIKPEVQGEALIAQDYFMHKANEKREKFYEELERAESDEAPKENFFTKIKKIFTK</sequence>
<keyword evidence="3" id="KW-0547">Nucleotide-binding</keyword>
<evidence type="ECO:0000259" key="8">
    <source>
        <dbReference type="Pfam" id="PF13089"/>
    </source>
</evidence>